<dbReference type="Pfam" id="PF13540">
    <property type="entry name" value="RCC1_2"/>
    <property type="match status" value="3"/>
</dbReference>
<feature type="repeat" description="RCC1" evidence="1">
    <location>
        <begin position="187"/>
        <end position="240"/>
    </location>
</feature>
<dbReference type="PANTHER" id="PTHR46849:SF1">
    <property type="entry name" value="RCC1 DOMAIN-CONTAINING PROTEIN 1"/>
    <property type="match status" value="1"/>
</dbReference>
<reference evidence="2" key="1">
    <citation type="journal article" date="2019" name="bioRxiv">
        <title>The Genome of the Zebra Mussel, Dreissena polymorpha: A Resource for Invasive Species Research.</title>
        <authorList>
            <person name="McCartney M.A."/>
            <person name="Auch B."/>
            <person name="Kono T."/>
            <person name="Mallez S."/>
            <person name="Zhang Y."/>
            <person name="Obille A."/>
            <person name="Becker A."/>
            <person name="Abrahante J.E."/>
            <person name="Garbe J."/>
            <person name="Badalamenti J.P."/>
            <person name="Herman A."/>
            <person name="Mangelson H."/>
            <person name="Liachko I."/>
            <person name="Sullivan S."/>
            <person name="Sone E.D."/>
            <person name="Koren S."/>
            <person name="Silverstein K.A.T."/>
            <person name="Beckman K.B."/>
            <person name="Gohl D.M."/>
        </authorList>
    </citation>
    <scope>NUCLEOTIDE SEQUENCE</scope>
    <source>
        <strain evidence="2">Duluth1</strain>
        <tissue evidence="2">Whole animal</tissue>
    </source>
</reference>
<comment type="caution">
    <text evidence="2">The sequence shown here is derived from an EMBL/GenBank/DDBJ whole genome shotgun (WGS) entry which is preliminary data.</text>
</comment>
<dbReference type="PROSITE" id="PS50012">
    <property type="entry name" value="RCC1_3"/>
    <property type="match status" value="2"/>
</dbReference>
<organism evidence="2 3">
    <name type="scientific">Dreissena polymorpha</name>
    <name type="common">Zebra mussel</name>
    <name type="synonym">Mytilus polymorpha</name>
    <dbReference type="NCBI Taxonomy" id="45954"/>
    <lineage>
        <taxon>Eukaryota</taxon>
        <taxon>Metazoa</taxon>
        <taxon>Spiralia</taxon>
        <taxon>Lophotrochozoa</taxon>
        <taxon>Mollusca</taxon>
        <taxon>Bivalvia</taxon>
        <taxon>Autobranchia</taxon>
        <taxon>Heteroconchia</taxon>
        <taxon>Euheterodonta</taxon>
        <taxon>Imparidentia</taxon>
        <taxon>Neoheterodontei</taxon>
        <taxon>Myida</taxon>
        <taxon>Dreissenoidea</taxon>
        <taxon>Dreissenidae</taxon>
        <taxon>Dreissena</taxon>
    </lineage>
</organism>
<feature type="repeat" description="RCC1" evidence="1">
    <location>
        <begin position="241"/>
        <end position="313"/>
    </location>
</feature>
<dbReference type="InterPro" id="IPR009091">
    <property type="entry name" value="RCC1/BLIP-II"/>
</dbReference>
<dbReference type="SUPFAM" id="SSF50985">
    <property type="entry name" value="RCC1/BLIP-II"/>
    <property type="match status" value="1"/>
</dbReference>
<dbReference type="Gene3D" id="2.130.10.30">
    <property type="entry name" value="Regulator of chromosome condensation 1/beta-lactamase-inhibitor protein II"/>
    <property type="match status" value="1"/>
</dbReference>
<evidence type="ECO:0000313" key="3">
    <source>
        <dbReference type="Proteomes" id="UP000828390"/>
    </source>
</evidence>
<evidence type="ECO:0000256" key="1">
    <source>
        <dbReference type="PROSITE-ProRule" id="PRU00235"/>
    </source>
</evidence>
<proteinExistence type="predicted"/>
<dbReference type="EMBL" id="JAIWYP010000008">
    <property type="protein sequence ID" value="KAH3787853.1"/>
    <property type="molecule type" value="Genomic_DNA"/>
</dbReference>
<dbReference type="Proteomes" id="UP000828390">
    <property type="component" value="Unassembled WGS sequence"/>
</dbReference>
<dbReference type="AlphaFoldDB" id="A0A9D4EXV8"/>
<accession>A0A9D4EXV8</accession>
<dbReference type="InterPro" id="IPR000408">
    <property type="entry name" value="Reg_chr_condens"/>
</dbReference>
<gene>
    <name evidence="2" type="ORF">DPMN_165984</name>
</gene>
<dbReference type="InterPro" id="IPR052830">
    <property type="entry name" value="RCC1_domain-containing"/>
</dbReference>
<reference evidence="2" key="2">
    <citation type="submission" date="2020-11" db="EMBL/GenBank/DDBJ databases">
        <authorList>
            <person name="McCartney M.A."/>
            <person name="Auch B."/>
            <person name="Kono T."/>
            <person name="Mallez S."/>
            <person name="Becker A."/>
            <person name="Gohl D.M."/>
            <person name="Silverstein K.A.T."/>
            <person name="Koren S."/>
            <person name="Bechman K.B."/>
            <person name="Herman A."/>
            <person name="Abrahante J.E."/>
            <person name="Garbe J."/>
        </authorList>
    </citation>
    <scope>NUCLEOTIDE SEQUENCE</scope>
    <source>
        <strain evidence="2">Duluth1</strain>
        <tissue evidence="2">Whole animal</tissue>
    </source>
</reference>
<keyword evidence="3" id="KW-1185">Reference proteome</keyword>
<name>A0A9D4EXV8_DREPO</name>
<sequence length="376" mass="41071">MLNKHYMCGNNSFGQVSAARIAADASISEGTPESHLCYCHPVQVQPCEHVTFTWSQAWCIDKNGSLTCYGFHSDTWTNMKPSSVCAAMATKSGVMIQAADGFVRHYLENGEFETVTVAGVSPEAVFQGATNTKVYCLQRTQLSECHLDESKVTGCEYRLGFSDLLPRVSVTHVACGLEHTLILTEGGQVMSCGSCSRGQLGHGEVSVDAVLVPRVIQTFQGVNIIAIATGGWHSVGLSDAGDMYVWGWNESGQLGLPCSDRSDPQRANPSGSLHQDLDSIHIQPEPYGLDLPDDLQVVMVTCGSRHTEILTADHKLYSTGWNKYGQLCLSDTHYRDCLTRVTWFDQRGELVQKVSAGAWNTFVVTVMTNVDCSVRM</sequence>
<dbReference type="PRINTS" id="PR00633">
    <property type="entry name" value="RCCNDNSATION"/>
</dbReference>
<dbReference type="PANTHER" id="PTHR46849">
    <property type="entry name" value="RCC1 DOMAIN-CONTAINING PROTEIN 1"/>
    <property type="match status" value="1"/>
</dbReference>
<evidence type="ECO:0000313" key="2">
    <source>
        <dbReference type="EMBL" id="KAH3787853.1"/>
    </source>
</evidence>
<protein>
    <submittedName>
        <fullName evidence="2">Uncharacterized protein</fullName>
    </submittedName>
</protein>
<dbReference type="PROSITE" id="PS00626">
    <property type="entry name" value="RCC1_2"/>
    <property type="match status" value="1"/>
</dbReference>